<name>A0ABY3YKS5_9FLAO</name>
<keyword evidence="1" id="KW-0472">Membrane</keyword>
<feature type="transmembrane region" description="Helical" evidence="1">
    <location>
        <begin position="109"/>
        <end position="129"/>
    </location>
</feature>
<proteinExistence type="predicted"/>
<feature type="transmembrane region" description="Helical" evidence="1">
    <location>
        <begin position="193"/>
        <end position="214"/>
    </location>
</feature>
<evidence type="ECO:0000256" key="1">
    <source>
        <dbReference type="SAM" id="Phobius"/>
    </source>
</evidence>
<dbReference type="PANTHER" id="PTHR31061">
    <property type="entry name" value="LD22376P"/>
    <property type="match status" value="1"/>
</dbReference>
<feature type="domain" description="Heparan-alpha-glucosaminide N-acetyltransferase catalytic" evidence="2">
    <location>
        <begin position="4"/>
        <end position="147"/>
    </location>
</feature>
<dbReference type="EMBL" id="CP094326">
    <property type="protein sequence ID" value="UNY98203.1"/>
    <property type="molecule type" value="Genomic_DNA"/>
</dbReference>
<feature type="transmembrane region" description="Helical" evidence="1">
    <location>
        <begin position="336"/>
        <end position="357"/>
    </location>
</feature>
<dbReference type="InterPro" id="IPR012429">
    <property type="entry name" value="HGSNAT_cat"/>
</dbReference>
<dbReference type="PANTHER" id="PTHR31061:SF24">
    <property type="entry name" value="LD22376P"/>
    <property type="match status" value="1"/>
</dbReference>
<feature type="transmembrane region" description="Helical" evidence="1">
    <location>
        <begin position="48"/>
        <end position="68"/>
    </location>
</feature>
<keyword evidence="1" id="KW-0812">Transmembrane</keyword>
<feature type="transmembrane region" description="Helical" evidence="1">
    <location>
        <begin position="256"/>
        <end position="275"/>
    </location>
</feature>
<dbReference type="Pfam" id="PF07786">
    <property type="entry name" value="HGSNAT_cat"/>
    <property type="match status" value="1"/>
</dbReference>
<dbReference type="RefSeq" id="WP_242936610.1">
    <property type="nucleotide sequence ID" value="NZ_CP094326.1"/>
</dbReference>
<keyword evidence="1" id="KW-1133">Transmembrane helix</keyword>
<feature type="transmembrane region" description="Helical" evidence="1">
    <location>
        <begin position="80"/>
        <end position="97"/>
    </location>
</feature>
<reference evidence="3 4" key="1">
    <citation type="journal article" date="2018" name="Int. J. Syst. Evol. Microbiol.">
        <title>Zhouia spongiae sp. nov., isolated from a marine sponge.</title>
        <authorList>
            <person name="Zhuang L."/>
            <person name="Lin B."/>
            <person name="Qin F."/>
            <person name="Luo L."/>
        </authorList>
    </citation>
    <scope>NUCLEOTIDE SEQUENCE [LARGE SCALE GENOMIC DNA]</scope>
    <source>
        <strain evidence="3 4">HN-Y44</strain>
    </source>
</reference>
<accession>A0ABY3YKS5</accession>
<feature type="transmembrane region" description="Helical" evidence="1">
    <location>
        <begin position="136"/>
        <end position="155"/>
    </location>
</feature>
<organism evidence="3 4">
    <name type="scientific">Zhouia spongiae</name>
    <dbReference type="NCBI Taxonomy" id="2202721"/>
    <lineage>
        <taxon>Bacteria</taxon>
        <taxon>Pseudomonadati</taxon>
        <taxon>Bacteroidota</taxon>
        <taxon>Flavobacteriia</taxon>
        <taxon>Flavobacteriales</taxon>
        <taxon>Flavobacteriaceae</taxon>
        <taxon>Zhouia</taxon>
    </lineage>
</organism>
<dbReference type="Proteomes" id="UP000829476">
    <property type="component" value="Chromosome"/>
</dbReference>
<evidence type="ECO:0000259" key="2">
    <source>
        <dbReference type="Pfam" id="PF07786"/>
    </source>
</evidence>
<gene>
    <name evidence="3" type="ORF">MQE36_14065</name>
</gene>
<feature type="transmembrane region" description="Helical" evidence="1">
    <location>
        <begin position="226"/>
        <end position="244"/>
    </location>
</feature>
<feature type="transmembrane region" description="Helical" evidence="1">
    <location>
        <begin position="10"/>
        <end position="28"/>
    </location>
</feature>
<feature type="transmembrane region" description="Helical" evidence="1">
    <location>
        <begin position="295"/>
        <end position="316"/>
    </location>
</feature>
<keyword evidence="4" id="KW-1185">Reference proteome</keyword>
<sequence length="365" mass="41375">MKNRILSIDVLRGITICLMIVVNTPGSWSYVYAPLKHSEWHGCTPTDLVFPSFLFVVGLSMSISLKKLNRDNHRKIRNKLLKRGAVIFLIGLLLNWFPFYQTNIADLRIFGVLQRIALAFMLAGIVITLIQNTRSLILSLIALLLTHWSLLYFLGGTTPYDLESNISGTIDIWLLGSNHVYSGFGIPFDPEGLLGTLSSAAQVILGYLIGKNTLKHGKPGTKELNHLAVVSLSLIAVSLVWNFVYPINKPLWTGSYTLYTSGIITGFWAILIWVIDIGKKEKWTLPFKVFGQNPLASYVLSIIVVKLFIYVFKINGTTLYGWSFKHLFQRIFENHLASFMYALAFTFIIWLFAFWLYKKGKVIKI</sequence>
<evidence type="ECO:0000313" key="4">
    <source>
        <dbReference type="Proteomes" id="UP000829476"/>
    </source>
</evidence>
<protein>
    <submittedName>
        <fullName evidence="3">Heparan-alpha-glucosaminide N-acetyltransferase domain-containing protein</fullName>
    </submittedName>
</protein>
<evidence type="ECO:0000313" key="3">
    <source>
        <dbReference type="EMBL" id="UNY98203.1"/>
    </source>
</evidence>